<organism evidence="2 3">
    <name type="scientific">Anopheles culicifacies</name>
    <dbReference type="NCBI Taxonomy" id="139723"/>
    <lineage>
        <taxon>Eukaryota</taxon>
        <taxon>Metazoa</taxon>
        <taxon>Ecdysozoa</taxon>
        <taxon>Arthropoda</taxon>
        <taxon>Hexapoda</taxon>
        <taxon>Insecta</taxon>
        <taxon>Pterygota</taxon>
        <taxon>Neoptera</taxon>
        <taxon>Endopterygota</taxon>
        <taxon>Diptera</taxon>
        <taxon>Nematocera</taxon>
        <taxon>Culicoidea</taxon>
        <taxon>Culicidae</taxon>
        <taxon>Anophelinae</taxon>
        <taxon>Anopheles</taxon>
        <taxon>culicifacies species complex</taxon>
    </lineage>
</organism>
<reference evidence="3" key="1">
    <citation type="submission" date="2013-09" db="EMBL/GenBank/DDBJ databases">
        <title>The Genome Sequence of Anopheles culicifacies species A.</title>
        <authorList>
            <consortium name="The Broad Institute Genomics Platform"/>
            <person name="Neafsey D.E."/>
            <person name="Besansky N."/>
            <person name="Howell P."/>
            <person name="Walton C."/>
            <person name="Young S.K."/>
            <person name="Zeng Q."/>
            <person name="Gargeya S."/>
            <person name="Fitzgerald M."/>
            <person name="Haas B."/>
            <person name="Abouelleil A."/>
            <person name="Allen A.W."/>
            <person name="Alvarado L."/>
            <person name="Arachchi H.M."/>
            <person name="Berlin A.M."/>
            <person name="Chapman S.B."/>
            <person name="Gainer-Dewar J."/>
            <person name="Goldberg J."/>
            <person name="Griggs A."/>
            <person name="Gujja S."/>
            <person name="Hansen M."/>
            <person name="Howarth C."/>
            <person name="Imamovic A."/>
            <person name="Ireland A."/>
            <person name="Larimer J."/>
            <person name="McCowan C."/>
            <person name="Murphy C."/>
            <person name="Pearson M."/>
            <person name="Poon T.W."/>
            <person name="Priest M."/>
            <person name="Roberts A."/>
            <person name="Saif S."/>
            <person name="Shea T."/>
            <person name="Sisk P."/>
            <person name="Sykes S."/>
            <person name="Wortman J."/>
            <person name="Nusbaum C."/>
            <person name="Birren B."/>
        </authorList>
    </citation>
    <scope>NUCLEOTIDE SEQUENCE [LARGE SCALE GENOMIC DNA]</scope>
    <source>
        <strain evidence="3">A-37</strain>
    </source>
</reference>
<accession>A0A182M1N9</accession>
<proteinExistence type="predicted"/>
<protein>
    <recommendedName>
        <fullName evidence="1">Farnesoic acid O-methyl transferase domain-containing protein</fullName>
    </recommendedName>
</protein>
<name>A0A182M1N9_9DIPT</name>
<dbReference type="EMBL" id="AXCM01004274">
    <property type="status" value="NOT_ANNOTATED_CDS"/>
    <property type="molecule type" value="Genomic_DNA"/>
</dbReference>
<dbReference type="Proteomes" id="UP000075883">
    <property type="component" value="Unassembled WGS sequence"/>
</dbReference>
<evidence type="ECO:0000313" key="3">
    <source>
        <dbReference type="Proteomes" id="UP000075883"/>
    </source>
</evidence>
<evidence type="ECO:0000313" key="2">
    <source>
        <dbReference type="EnsemblMetazoa" id="ACUA007252-PA"/>
    </source>
</evidence>
<dbReference type="AlphaFoldDB" id="A0A182M1N9"/>
<keyword evidence="3" id="KW-1185">Reference proteome</keyword>
<sequence>MVNAVDIGYAKYFRIGVLGESDAVLRYGQFSNAFAREVVEIVFGERDNQLTVGRLQRRLLPSGVMNLDLQKAHTPDLLSPFHPVMMILKVSYNGQVDVFLDGERYAFLSFFNPARTPVNFMVFTKDYRDLMFFYDCPMRDPKFLELQQLNNTTVQP</sequence>
<reference evidence="2" key="2">
    <citation type="submission" date="2020-05" db="UniProtKB">
        <authorList>
            <consortium name="EnsemblMetazoa"/>
        </authorList>
    </citation>
    <scope>IDENTIFICATION</scope>
    <source>
        <strain evidence="2">A-37</strain>
    </source>
</reference>
<dbReference type="VEuPathDB" id="VectorBase:ACUA007252"/>
<dbReference type="Pfam" id="PF12248">
    <property type="entry name" value="Methyltransf_FA"/>
    <property type="match status" value="1"/>
</dbReference>
<dbReference type="EnsemblMetazoa" id="ACUA007252-RA">
    <property type="protein sequence ID" value="ACUA007252-PA"/>
    <property type="gene ID" value="ACUA007252"/>
</dbReference>
<feature type="domain" description="Farnesoic acid O-methyl transferase" evidence="1">
    <location>
        <begin position="11"/>
        <end position="138"/>
    </location>
</feature>
<dbReference type="PANTHER" id="PTHR36695:SF12">
    <property type="entry name" value="AGAP008648-PA"/>
    <property type="match status" value="1"/>
</dbReference>
<evidence type="ECO:0000259" key="1">
    <source>
        <dbReference type="Pfam" id="PF12248"/>
    </source>
</evidence>
<dbReference type="PANTHER" id="PTHR36695">
    <property type="entry name" value="AGAP008648-PA"/>
    <property type="match status" value="1"/>
</dbReference>
<dbReference type="InterPro" id="IPR022041">
    <property type="entry name" value="Methyltransf_FA"/>
</dbReference>